<dbReference type="RefSeq" id="XP_038044183.1">
    <property type="nucleotide sequence ID" value="XM_038188255.1"/>
</dbReference>
<dbReference type="AlphaFoldDB" id="A0A913YXB9"/>
<keyword evidence="2" id="KW-1185">Reference proteome</keyword>
<reference evidence="1" key="1">
    <citation type="submission" date="2022-11" db="UniProtKB">
        <authorList>
            <consortium name="EnsemblMetazoa"/>
        </authorList>
    </citation>
    <scope>IDENTIFICATION</scope>
</reference>
<evidence type="ECO:0000313" key="2">
    <source>
        <dbReference type="Proteomes" id="UP000887568"/>
    </source>
</evidence>
<sequence>MILMEFTSRSPRATILFVKYLTLEYILGSIGSTHGIFDNVELQCSHGSLAVAHVGILLTDYSQQSCLEYISDPQHITDELRRYCDIHGTKARCTFKLADILGHEPDPACLDNYDVISICQTF</sequence>
<accession>A0A913YXB9</accession>
<organism evidence="1 2">
    <name type="scientific">Patiria miniata</name>
    <name type="common">Bat star</name>
    <name type="synonym">Asterina miniata</name>
    <dbReference type="NCBI Taxonomy" id="46514"/>
    <lineage>
        <taxon>Eukaryota</taxon>
        <taxon>Metazoa</taxon>
        <taxon>Echinodermata</taxon>
        <taxon>Eleutherozoa</taxon>
        <taxon>Asterozoa</taxon>
        <taxon>Asteroidea</taxon>
        <taxon>Valvatacea</taxon>
        <taxon>Valvatida</taxon>
        <taxon>Asterinidae</taxon>
        <taxon>Patiria</taxon>
    </lineage>
</organism>
<name>A0A913YXB9_PATMI</name>
<evidence type="ECO:0000313" key="1">
    <source>
        <dbReference type="EnsemblMetazoa" id="XP_038044183.1"/>
    </source>
</evidence>
<protein>
    <submittedName>
        <fullName evidence="1">Uncharacterized protein</fullName>
    </submittedName>
</protein>
<dbReference type="GeneID" id="119718835"/>
<proteinExistence type="predicted"/>
<dbReference type="EnsemblMetazoa" id="XM_038188255.1">
    <property type="protein sequence ID" value="XP_038044183.1"/>
    <property type="gene ID" value="LOC119718835"/>
</dbReference>
<dbReference type="Proteomes" id="UP000887568">
    <property type="component" value="Unplaced"/>
</dbReference>